<dbReference type="GeneID" id="136084267"/>
<proteinExistence type="predicted"/>
<dbReference type="RefSeq" id="XP_065660413.1">
    <property type="nucleotide sequence ID" value="XM_065804341.1"/>
</dbReference>
<sequence>MSFKNIFRSFREKYDFIKNKLKKSNIFWKKSCFSNKQCEPILTKYNRKSFEEISNSCTSYYPTIRCGSEIEDIYIPSKSLLLLKYERLIKNIDCIKQFNCDHVNNTFYSYVVCSETSARFKRVLWAKPHQPVGRWTNPLLYLISKKRLDDDMSLVESPKQNVSPSRNNVWIYTPKEDMFTLGNKHPSQLSAEQYLVYLYYKEYDKIHNTAPSSSKQGSKQAKCCYCSWQESFF</sequence>
<dbReference type="Proteomes" id="UP001652625">
    <property type="component" value="Chromosome 08"/>
</dbReference>
<gene>
    <name evidence="2" type="primary">LOC136084267</name>
</gene>
<keyword evidence="1" id="KW-1185">Reference proteome</keyword>
<accession>A0ABM4CFD2</accession>
<name>A0ABM4CFD2_HYDVU</name>
<evidence type="ECO:0000313" key="1">
    <source>
        <dbReference type="Proteomes" id="UP001652625"/>
    </source>
</evidence>
<evidence type="ECO:0000313" key="2">
    <source>
        <dbReference type="RefSeq" id="XP_065660413.1"/>
    </source>
</evidence>
<organism evidence="1 2">
    <name type="scientific">Hydra vulgaris</name>
    <name type="common">Hydra</name>
    <name type="synonym">Hydra attenuata</name>
    <dbReference type="NCBI Taxonomy" id="6087"/>
    <lineage>
        <taxon>Eukaryota</taxon>
        <taxon>Metazoa</taxon>
        <taxon>Cnidaria</taxon>
        <taxon>Hydrozoa</taxon>
        <taxon>Hydroidolina</taxon>
        <taxon>Anthoathecata</taxon>
        <taxon>Aplanulata</taxon>
        <taxon>Hydridae</taxon>
        <taxon>Hydra</taxon>
    </lineage>
</organism>
<protein>
    <submittedName>
        <fullName evidence="2">Uncharacterized protein LOC136084267</fullName>
    </submittedName>
</protein>
<reference evidence="2" key="1">
    <citation type="submission" date="2025-08" db="UniProtKB">
        <authorList>
            <consortium name="RefSeq"/>
        </authorList>
    </citation>
    <scope>IDENTIFICATION</scope>
</reference>